<dbReference type="RefSeq" id="WP_116049413.1">
    <property type="nucleotide sequence ID" value="NZ_QUBQ01000006.1"/>
</dbReference>
<protein>
    <recommendedName>
        <fullName evidence="5">Acetyltransferase</fullName>
        <ecNumber evidence="5">2.3.1.-</ecNumber>
    </recommendedName>
</protein>
<comment type="similarity">
    <text evidence="1 5">Belongs to the transferase hexapeptide repeat family.</text>
</comment>
<dbReference type="Proteomes" id="UP000261905">
    <property type="component" value="Unassembled WGS sequence"/>
</dbReference>
<evidence type="ECO:0000256" key="5">
    <source>
        <dbReference type="RuleBase" id="RU367021"/>
    </source>
</evidence>
<name>A0A371P725_9BACL</name>
<dbReference type="FunFam" id="2.160.10.10:FF:000025">
    <property type="entry name" value="Hexapeptide-repeat containing-acetyltransferase"/>
    <property type="match status" value="1"/>
</dbReference>
<keyword evidence="4 5" id="KW-0012">Acyltransferase</keyword>
<dbReference type="InterPro" id="IPR001451">
    <property type="entry name" value="Hexapep"/>
</dbReference>
<dbReference type="SMART" id="SM01266">
    <property type="entry name" value="Mac"/>
    <property type="match status" value="1"/>
</dbReference>
<evidence type="ECO:0000259" key="6">
    <source>
        <dbReference type="SMART" id="SM01266"/>
    </source>
</evidence>
<accession>A0A371P725</accession>
<dbReference type="AlphaFoldDB" id="A0A371P725"/>
<proteinExistence type="inferred from homology"/>
<dbReference type="Gene3D" id="2.160.10.10">
    <property type="entry name" value="Hexapeptide repeat proteins"/>
    <property type="match status" value="1"/>
</dbReference>
<dbReference type="EMBL" id="QUBQ01000006">
    <property type="protein sequence ID" value="REK71328.1"/>
    <property type="molecule type" value="Genomic_DNA"/>
</dbReference>
<keyword evidence="3" id="KW-0677">Repeat</keyword>
<comment type="caution">
    <text evidence="7">The sequence shown here is derived from an EMBL/GenBank/DDBJ whole genome shotgun (WGS) entry which is preliminary data.</text>
</comment>
<dbReference type="InterPro" id="IPR024688">
    <property type="entry name" value="Mac_dom"/>
</dbReference>
<dbReference type="PANTHER" id="PTHR43017:SF1">
    <property type="entry name" value="ACETYLTRANSFERASE YJL218W-RELATED"/>
    <property type="match status" value="1"/>
</dbReference>
<evidence type="ECO:0000256" key="1">
    <source>
        <dbReference type="ARBA" id="ARBA00007274"/>
    </source>
</evidence>
<evidence type="ECO:0000256" key="2">
    <source>
        <dbReference type="ARBA" id="ARBA00022679"/>
    </source>
</evidence>
<dbReference type="EC" id="2.3.1.-" evidence="5"/>
<feature type="domain" description="Maltose/galactoside acetyltransferase" evidence="6">
    <location>
        <begin position="4"/>
        <end position="58"/>
    </location>
</feature>
<evidence type="ECO:0000313" key="7">
    <source>
        <dbReference type="EMBL" id="REK71328.1"/>
    </source>
</evidence>
<dbReference type="OrthoDB" id="9812571at2"/>
<evidence type="ECO:0000313" key="8">
    <source>
        <dbReference type="Proteomes" id="UP000261905"/>
    </source>
</evidence>
<dbReference type="PANTHER" id="PTHR43017">
    <property type="entry name" value="GALACTOSIDE O-ACETYLTRANSFERASE"/>
    <property type="match status" value="1"/>
</dbReference>
<evidence type="ECO:0000256" key="3">
    <source>
        <dbReference type="ARBA" id="ARBA00022737"/>
    </source>
</evidence>
<keyword evidence="8" id="KW-1185">Reference proteome</keyword>
<dbReference type="Pfam" id="PF00132">
    <property type="entry name" value="Hexapep"/>
    <property type="match status" value="1"/>
</dbReference>
<dbReference type="InterPro" id="IPR039369">
    <property type="entry name" value="LacA-like"/>
</dbReference>
<evidence type="ECO:0000256" key="4">
    <source>
        <dbReference type="ARBA" id="ARBA00023315"/>
    </source>
</evidence>
<gene>
    <name evidence="7" type="ORF">DX130_23105</name>
</gene>
<reference evidence="7 8" key="1">
    <citation type="submission" date="2018-08" db="EMBL/GenBank/DDBJ databases">
        <title>Paenibacillus sp. M4BSY-1, whole genome shotgun sequence.</title>
        <authorList>
            <person name="Tuo L."/>
        </authorList>
    </citation>
    <scope>NUCLEOTIDE SEQUENCE [LARGE SCALE GENOMIC DNA]</scope>
    <source>
        <strain evidence="7 8">M4BSY-1</strain>
    </source>
</reference>
<keyword evidence="2 5" id="KW-0808">Transferase</keyword>
<dbReference type="InterPro" id="IPR011004">
    <property type="entry name" value="Trimer_LpxA-like_sf"/>
</dbReference>
<dbReference type="CDD" id="cd03357">
    <property type="entry name" value="LbH_MAT_GAT"/>
    <property type="match status" value="1"/>
</dbReference>
<dbReference type="Pfam" id="PF12464">
    <property type="entry name" value="Mac"/>
    <property type="match status" value="1"/>
</dbReference>
<dbReference type="GO" id="GO:0008870">
    <property type="term" value="F:galactoside O-acetyltransferase activity"/>
    <property type="evidence" value="ECO:0007669"/>
    <property type="project" value="TreeGrafter"/>
</dbReference>
<organism evidence="7 8">
    <name type="scientific">Paenibacillus paeoniae</name>
    <dbReference type="NCBI Taxonomy" id="2292705"/>
    <lineage>
        <taxon>Bacteria</taxon>
        <taxon>Bacillati</taxon>
        <taxon>Bacillota</taxon>
        <taxon>Bacilli</taxon>
        <taxon>Bacillales</taxon>
        <taxon>Paenibacillaceae</taxon>
        <taxon>Paenibacillus</taxon>
    </lineage>
</organism>
<dbReference type="SUPFAM" id="SSF51161">
    <property type="entry name" value="Trimeric LpxA-like enzymes"/>
    <property type="match status" value="1"/>
</dbReference>
<sequence length="216" mass="23845">MTEEERIFKGILFSPGHPELKAIKRRAHNLSSQYSRTFEDQTEEREEILEQLLGKMGERSFIQGPIFFHYGVHTEIGKHFFGNYNLTVQDDAKVTIGDNVSFGPNVTIVTPIHPFIASERRQMLDQNGDPKSLCYAKPVTIGNDVWLSANVTVCGGVTIGDGCVIGAGSVVTQDIPEGTFAAGVPCRVIRQITQADSMQFKPEVLADCRVISDLES</sequence>